<evidence type="ECO:0000313" key="2">
    <source>
        <dbReference type="EMBL" id="SOD13972.1"/>
    </source>
</evidence>
<sequence length="55" mass="6510">MEPTASKDRDIKKQTENLLEKSKALKERAKSTIKKLDEVKEQIEEFKHREDVDQP</sequence>
<evidence type="ECO:0000313" key="3">
    <source>
        <dbReference type="Proteomes" id="UP000219281"/>
    </source>
</evidence>
<dbReference type="Proteomes" id="UP000219281">
    <property type="component" value="Unassembled WGS sequence"/>
</dbReference>
<keyword evidence="3" id="KW-1185">Reference proteome</keyword>
<protein>
    <submittedName>
        <fullName evidence="2">Uncharacterized protein</fullName>
    </submittedName>
</protein>
<dbReference type="RefSeq" id="WP_171047849.1">
    <property type="nucleotide sequence ID" value="NZ_OCMT01000002.1"/>
</dbReference>
<organism evidence="2 3">
    <name type="scientific">Pedobacter xixiisoli</name>
    <dbReference type="NCBI Taxonomy" id="1476464"/>
    <lineage>
        <taxon>Bacteria</taxon>
        <taxon>Pseudomonadati</taxon>
        <taxon>Bacteroidota</taxon>
        <taxon>Sphingobacteriia</taxon>
        <taxon>Sphingobacteriales</taxon>
        <taxon>Sphingobacteriaceae</taxon>
        <taxon>Pedobacter</taxon>
    </lineage>
</organism>
<feature type="coiled-coil region" evidence="1">
    <location>
        <begin position="12"/>
        <end position="49"/>
    </location>
</feature>
<gene>
    <name evidence="2" type="ORF">SAMN06297358_1337</name>
</gene>
<evidence type="ECO:0000256" key="1">
    <source>
        <dbReference type="SAM" id="Coils"/>
    </source>
</evidence>
<accession>A0A285ZWF1</accession>
<dbReference type="AlphaFoldDB" id="A0A285ZWF1"/>
<dbReference type="EMBL" id="OCMT01000002">
    <property type="protein sequence ID" value="SOD13972.1"/>
    <property type="molecule type" value="Genomic_DNA"/>
</dbReference>
<name>A0A285ZWF1_9SPHI</name>
<keyword evidence="1" id="KW-0175">Coiled coil</keyword>
<proteinExistence type="predicted"/>
<reference evidence="3" key="1">
    <citation type="submission" date="2017-09" db="EMBL/GenBank/DDBJ databases">
        <authorList>
            <person name="Varghese N."/>
            <person name="Submissions S."/>
        </authorList>
    </citation>
    <scope>NUCLEOTIDE SEQUENCE [LARGE SCALE GENOMIC DNA]</scope>
    <source>
        <strain evidence="3">CGMCC 1.12803</strain>
    </source>
</reference>